<keyword evidence="3 7" id="KW-0812">Transmembrane</keyword>
<evidence type="ECO:0000313" key="10">
    <source>
        <dbReference type="Proteomes" id="UP000195137"/>
    </source>
</evidence>
<dbReference type="GO" id="GO:0005886">
    <property type="term" value="C:plasma membrane"/>
    <property type="evidence" value="ECO:0007669"/>
    <property type="project" value="UniProtKB-SubCell"/>
</dbReference>
<feature type="domain" description="NarG-like" evidence="8">
    <location>
        <begin position="129"/>
        <end position="254"/>
    </location>
</feature>
<gene>
    <name evidence="9" type="ORF">AMET1_1125</name>
</gene>
<evidence type="ECO:0000256" key="2">
    <source>
        <dbReference type="ARBA" id="ARBA00022475"/>
    </source>
</evidence>
<dbReference type="Proteomes" id="UP000195137">
    <property type="component" value="Unassembled WGS sequence"/>
</dbReference>
<organism evidence="9 10">
    <name type="scientific">Methanonatronarchaeum thermophilum</name>
    <dbReference type="NCBI Taxonomy" id="1927129"/>
    <lineage>
        <taxon>Archaea</taxon>
        <taxon>Methanobacteriati</taxon>
        <taxon>Methanobacteriota</taxon>
        <taxon>Methanonatronarchaeia</taxon>
        <taxon>Methanonatronarchaeales</taxon>
        <taxon>Methanonatronarchaeaceae</taxon>
        <taxon>Methanonatronarchaeum</taxon>
    </lineage>
</organism>
<dbReference type="Pfam" id="PF02665">
    <property type="entry name" value="Nitrate_red_gam"/>
    <property type="match status" value="1"/>
</dbReference>
<evidence type="ECO:0000256" key="1">
    <source>
        <dbReference type="ARBA" id="ARBA00004651"/>
    </source>
</evidence>
<dbReference type="InterPro" id="IPR036197">
    <property type="entry name" value="NarG-like_sf"/>
</dbReference>
<evidence type="ECO:0000313" key="9">
    <source>
        <dbReference type="EMBL" id="OUJ18220.1"/>
    </source>
</evidence>
<evidence type="ECO:0000256" key="7">
    <source>
        <dbReference type="SAM" id="Phobius"/>
    </source>
</evidence>
<feature type="transmembrane region" description="Helical" evidence="7">
    <location>
        <begin position="214"/>
        <end position="239"/>
    </location>
</feature>
<comment type="subcellular location">
    <subcellularLocation>
        <location evidence="1">Cell membrane</location>
        <topology evidence="1">Multi-pass membrane protein</topology>
    </subcellularLocation>
</comment>
<evidence type="ECO:0000256" key="3">
    <source>
        <dbReference type="ARBA" id="ARBA00022692"/>
    </source>
</evidence>
<keyword evidence="4 7" id="KW-1133">Transmembrane helix</keyword>
<dbReference type="EMBL" id="MRZU01000004">
    <property type="protein sequence ID" value="OUJ18220.1"/>
    <property type="molecule type" value="Genomic_DNA"/>
</dbReference>
<dbReference type="RefSeq" id="WP_086637510.1">
    <property type="nucleotide sequence ID" value="NZ_MRZU01000004.1"/>
</dbReference>
<protein>
    <submittedName>
        <fullName evidence="9">CoB--CoM heterodisulfide reductase subunit E</fullName>
    </submittedName>
</protein>
<keyword evidence="10" id="KW-1185">Reference proteome</keyword>
<dbReference type="OrthoDB" id="146657at2157"/>
<feature type="transmembrane region" description="Helical" evidence="7">
    <location>
        <begin position="12"/>
        <end position="33"/>
    </location>
</feature>
<sequence length="276" mass="31542">MFIGSHFYSGVSFLAIMAVAMLTVFIFGAGLLWKFNIYGKGSREWMGDAEEPGIKNFFKSFAHSAEAKPGIKNILLNGLLQLRLFKRSKLRWTMHMSIFWGFMALFLLSIYLLLYEIITYYILGWSIDYFIAERESLHVAIWGNLFGIILMVGLVMAVLNRFFGEPTKRMSTAYDWGPLVLLIIVNITGFMAQFARETPFYGHFPEIFAGSWEFLGGAITQTEIALGHGVISLLFLAILPFTKFIHFFTVPLTQMANYGEEYKPRKAYGKKHEPET</sequence>
<dbReference type="AlphaFoldDB" id="A0A1Y3GAE7"/>
<comment type="caution">
    <text evidence="9">The sequence shown here is derived from an EMBL/GenBank/DDBJ whole genome shotgun (WGS) entry which is preliminary data.</text>
</comment>
<evidence type="ECO:0000256" key="6">
    <source>
        <dbReference type="ARBA" id="ARBA00023136"/>
    </source>
</evidence>
<dbReference type="Gene3D" id="1.20.950.20">
    <property type="entry name" value="Transmembrane di-heme cytochromes, Chain C"/>
    <property type="match status" value="1"/>
</dbReference>
<evidence type="ECO:0000256" key="5">
    <source>
        <dbReference type="ARBA" id="ARBA00023002"/>
    </source>
</evidence>
<feature type="transmembrane region" description="Helical" evidence="7">
    <location>
        <begin position="142"/>
        <end position="164"/>
    </location>
</feature>
<name>A0A1Y3GAE7_9EURY</name>
<keyword evidence="2" id="KW-1003">Cell membrane</keyword>
<dbReference type="InterPro" id="IPR023234">
    <property type="entry name" value="NarG-like_domain"/>
</dbReference>
<keyword evidence="5" id="KW-0560">Oxidoreductase</keyword>
<dbReference type="GO" id="GO:0016491">
    <property type="term" value="F:oxidoreductase activity"/>
    <property type="evidence" value="ECO:0007669"/>
    <property type="project" value="UniProtKB-KW"/>
</dbReference>
<evidence type="ECO:0000259" key="8">
    <source>
        <dbReference type="Pfam" id="PF02665"/>
    </source>
</evidence>
<evidence type="ECO:0000256" key="4">
    <source>
        <dbReference type="ARBA" id="ARBA00022989"/>
    </source>
</evidence>
<feature type="transmembrane region" description="Helical" evidence="7">
    <location>
        <begin position="176"/>
        <end position="194"/>
    </location>
</feature>
<keyword evidence="6 7" id="KW-0472">Membrane</keyword>
<feature type="transmembrane region" description="Helical" evidence="7">
    <location>
        <begin position="97"/>
        <end position="122"/>
    </location>
</feature>
<reference evidence="9 10" key="1">
    <citation type="submission" date="2016-12" db="EMBL/GenBank/DDBJ databases">
        <title>Discovery of methanogenic haloarchaea.</title>
        <authorList>
            <person name="Sorokin D.Y."/>
            <person name="Makarova K.S."/>
            <person name="Abbas B."/>
            <person name="Ferrer M."/>
            <person name="Golyshin P.N."/>
        </authorList>
    </citation>
    <scope>NUCLEOTIDE SEQUENCE [LARGE SCALE GENOMIC DNA]</scope>
    <source>
        <strain evidence="9">AMET1</strain>
    </source>
</reference>
<proteinExistence type="predicted"/>
<accession>A0A1Y3GAE7</accession>
<dbReference type="SUPFAM" id="SSF103501">
    <property type="entry name" value="Respiratory nitrate reductase 1 gamma chain"/>
    <property type="match status" value="1"/>
</dbReference>